<protein>
    <submittedName>
        <fullName evidence="1">Uncharacterized protein</fullName>
    </submittedName>
</protein>
<dbReference type="EMBL" id="CDMZ01002775">
    <property type="protein sequence ID" value="CEM43845.1"/>
    <property type="molecule type" value="Genomic_DNA"/>
</dbReference>
<evidence type="ECO:0000313" key="1">
    <source>
        <dbReference type="EMBL" id="CEM43845.1"/>
    </source>
</evidence>
<proteinExistence type="predicted"/>
<dbReference type="VEuPathDB" id="CryptoDB:Cvel_27833"/>
<organism evidence="1">
    <name type="scientific">Chromera velia CCMP2878</name>
    <dbReference type="NCBI Taxonomy" id="1169474"/>
    <lineage>
        <taxon>Eukaryota</taxon>
        <taxon>Sar</taxon>
        <taxon>Alveolata</taxon>
        <taxon>Colpodellida</taxon>
        <taxon>Chromeraceae</taxon>
        <taxon>Chromera</taxon>
    </lineage>
</organism>
<reference evidence="1" key="1">
    <citation type="submission" date="2014-11" db="EMBL/GenBank/DDBJ databases">
        <authorList>
            <person name="Otto D Thomas"/>
            <person name="Naeem Raeece"/>
        </authorList>
    </citation>
    <scope>NUCLEOTIDE SEQUENCE</scope>
</reference>
<name>A0A0G4HIG0_9ALVE</name>
<sequence length="130" mass="15489">MEARQKYKALSESEMARLQAEIEARKKDVHVISEAYVKLHKKHKEVNGKLRECRYKTFENKMLTIFRLSKLEDNNKKPKVKVFREEGKPEVCFHMYTVGRPYMGKKGFVSKGEEVWKALVSDCFLQMEWR</sequence>
<gene>
    <name evidence="1" type="ORF">Cvel_27833</name>
</gene>
<dbReference type="AlphaFoldDB" id="A0A0G4HIG0"/>
<accession>A0A0G4HIG0</accession>